<sequence>MGIKGYKLFDLTTHDIFISRDVILYEDILPFKNSSANAEEDTKPSFPDLPTIQFPSTTELFLPDSQAHGGHTQPPDASGTQEDFSAASPGSLPGSSSSSPPSTSTPINHQEVASDFDYYRDAEPDSQDSDDDELPPGDELEEDDLPPRTRKPPVWHKDYVTSINQISQYCMANYISYHQFTPQQKRFALNLTVLMDPPSYKEAAKEHHWIKAMEEELNALLENNTWDLVTLPPGKRAIGCKWVYKTKLKPDGAIERYKARLVAKGFTQIYGIDFLDTFSPVAKINTVKTLLAVAAAKDWYLHQMDVSNAFLHGDLDEEVYMTPPPGLQGSEGKVCRLRKSLYGLKQASRQWFAKLTCSLLKNGFSQSASDYSMFTKRVQGRLVVLLVYVDDIILAGQKLDDLELVKLYIKRSFKIRDLGVLKYFLWLEIVKNDQGIVVNQRKYCSELLEDSGYSEAKETQTPIDMKVRLSFSRRESTGRPKMLQEAHWEAALSDHYKARYMLYCAAVKPISRESPGYTYAGSFESAKVLEKVSRTGDHV</sequence>
<dbReference type="PANTHER" id="PTHR43383">
    <property type="entry name" value="NODULIN 6"/>
    <property type="match status" value="1"/>
</dbReference>
<dbReference type="InterPro" id="IPR043502">
    <property type="entry name" value="DNA/RNA_pol_sf"/>
</dbReference>
<protein>
    <recommendedName>
        <fullName evidence="6">Reverse transcriptase Ty1/copia-type domain-containing protein</fullName>
    </recommendedName>
</protein>
<reference evidence="4 5" key="1">
    <citation type="submission" date="2024-04" db="EMBL/GenBank/DDBJ databases">
        <authorList>
            <person name="Fracassetti M."/>
        </authorList>
    </citation>
    <scope>NUCLEOTIDE SEQUENCE [LARGE SCALE GENOMIC DNA]</scope>
</reference>
<dbReference type="AlphaFoldDB" id="A0AAV2ECN5"/>
<evidence type="ECO:0000313" key="5">
    <source>
        <dbReference type="Proteomes" id="UP001497516"/>
    </source>
</evidence>
<proteinExistence type="predicted"/>
<feature type="region of interest" description="Disordered" evidence="1">
    <location>
        <begin position="120"/>
        <end position="154"/>
    </location>
</feature>
<feature type="region of interest" description="Disordered" evidence="1">
    <location>
        <begin position="36"/>
        <end position="108"/>
    </location>
</feature>
<accession>A0AAV2ECN5</accession>
<evidence type="ECO:0000259" key="3">
    <source>
        <dbReference type="Pfam" id="PF25597"/>
    </source>
</evidence>
<evidence type="ECO:0008006" key="6">
    <source>
        <dbReference type="Google" id="ProtNLM"/>
    </source>
</evidence>
<feature type="domain" description="Retroviral polymerase SH3-like" evidence="3">
    <location>
        <begin position="4"/>
        <end position="34"/>
    </location>
</feature>
<name>A0AAV2ECN5_9ROSI</name>
<feature type="domain" description="Reverse transcriptase Ty1/copia-type" evidence="2">
    <location>
        <begin position="223"/>
        <end position="463"/>
    </location>
</feature>
<dbReference type="Pfam" id="PF25597">
    <property type="entry name" value="SH3_retrovirus"/>
    <property type="match status" value="1"/>
</dbReference>
<feature type="compositionally biased region" description="Low complexity" evidence="1">
    <location>
        <begin position="85"/>
        <end position="106"/>
    </location>
</feature>
<dbReference type="InterPro" id="IPR057670">
    <property type="entry name" value="SH3_retrovirus"/>
</dbReference>
<evidence type="ECO:0000313" key="4">
    <source>
        <dbReference type="EMBL" id="CAL1383532.1"/>
    </source>
</evidence>
<dbReference type="InterPro" id="IPR013103">
    <property type="entry name" value="RVT_2"/>
</dbReference>
<feature type="compositionally biased region" description="Acidic residues" evidence="1">
    <location>
        <begin position="124"/>
        <end position="144"/>
    </location>
</feature>
<evidence type="ECO:0000256" key="1">
    <source>
        <dbReference type="SAM" id="MobiDB-lite"/>
    </source>
</evidence>
<keyword evidence="5" id="KW-1185">Reference proteome</keyword>
<dbReference type="PANTHER" id="PTHR43383:SF2">
    <property type="entry name" value="AMIDOHYDROLASE 2 FAMILY PROTEIN"/>
    <property type="match status" value="1"/>
</dbReference>
<evidence type="ECO:0000259" key="2">
    <source>
        <dbReference type="Pfam" id="PF07727"/>
    </source>
</evidence>
<organism evidence="4 5">
    <name type="scientific">Linum trigynum</name>
    <dbReference type="NCBI Taxonomy" id="586398"/>
    <lineage>
        <taxon>Eukaryota</taxon>
        <taxon>Viridiplantae</taxon>
        <taxon>Streptophyta</taxon>
        <taxon>Embryophyta</taxon>
        <taxon>Tracheophyta</taxon>
        <taxon>Spermatophyta</taxon>
        <taxon>Magnoliopsida</taxon>
        <taxon>eudicotyledons</taxon>
        <taxon>Gunneridae</taxon>
        <taxon>Pentapetalae</taxon>
        <taxon>rosids</taxon>
        <taxon>fabids</taxon>
        <taxon>Malpighiales</taxon>
        <taxon>Linaceae</taxon>
        <taxon>Linum</taxon>
    </lineage>
</organism>
<dbReference type="EMBL" id="OZ034817">
    <property type="protein sequence ID" value="CAL1383532.1"/>
    <property type="molecule type" value="Genomic_DNA"/>
</dbReference>
<dbReference type="Pfam" id="PF07727">
    <property type="entry name" value="RVT_2"/>
    <property type="match status" value="1"/>
</dbReference>
<dbReference type="SUPFAM" id="SSF56672">
    <property type="entry name" value="DNA/RNA polymerases"/>
    <property type="match status" value="1"/>
</dbReference>
<gene>
    <name evidence="4" type="ORF">LTRI10_LOCUS24798</name>
</gene>
<dbReference type="Proteomes" id="UP001497516">
    <property type="component" value="Chromosome 4"/>
</dbReference>